<dbReference type="AlphaFoldDB" id="A0A8S3RB53"/>
<dbReference type="PANTHER" id="PTHR47032">
    <property type="entry name" value="UDP-D-XYLOSE:L-FUCOSE ALPHA-1,3-D-XYLOSYLTRANSFERASE-RELATED"/>
    <property type="match status" value="1"/>
</dbReference>
<evidence type="ECO:0000259" key="1">
    <source>
        <dbReference type="Pfam" id="PF03407"/>
    </source>
</evidence>
<dbReference type="InterPro" id="IPR005069">
    <property type="entry name" value="Nucl-diP-sugar_transferase"/>
</dbReference>
<sequence length="272" mass="31196">MDEVLGIAKRMNVKPLLVTLVNGAFFPFVCSWLCNTNHMGIHSQVLILTTDMETRNKIQNLWSDVKVVAVSGKSFKGEQEYSHAGYIRLLNFRSHIVLKLLLDNVELLLFEVDAVWFHNPIPLLSKEKGYDILVSHVSSRPNLVAGGFIYMFPTIRTKELWKMLDDRLSSLDNKISSMPSNKTISEEQNDQVYLSGLVRKRLRGIRPKYLSLELFADGKWYNLPEIKRNNSQPIIVNNNWLIGTSIKISNAKKWGHWFVDEDNFCNGNTGKI</sequence>
<dbReference type="OrthoDB" id="1712432at2759"/>
<evidence type="ECO:0000313" key="2">
    <source>
        <dbReference type="EMBL" id="CAG2205767.1"/>
    </source>
</evidence>
<dbReference type="GO" id="GO:0016757">
    <property type="term" value="F:glycosyltransferase activity"/>
    <property type="evidence" value="ECO:0007669"/>
    <property type="project" value="TreeGrafter"/>
</dbReference>
<dbReference type="Proteomes" id="UP000683360">
    <property type="component" value="Unassembled WGS sequence"/>
</dbReference>
<dbReference type="EMBL" id="CAJPWZ010001029">
    <property type="protein sequence ID" value="CAG2205767.1"/>
    <property type="molecule type" value="Genomic_DNA"/>
</dbReference>
<accession>A0A8S3RB53</accession>
<dbReference type="Pfam" id="PF03407">
    <property type="entry name" value="Nucleotid_trans"/>
    <property type="match status" value="1"/>
</dbReference>
<organism evidence="2 3">
    <name type="scientific">Mytilus edulis</name>
    <name type="common">Blue mussel</name>
    <dbReference type="NCBI Taxonomy" id="6550"/>
    <lineage>
        <taxon>Eukaryota</taxon>
        <taxon>Metazoa</taxon>
        <taxon>Spiralia</taxon>
        <taxon>Lophotrochozoa</taxon>
        <taxon>Mollusca</taxon>
        <taxon>Bivalvia</taxon>
        <taxon>Autobranchia</taxon>
        <taxon>Pteriomorphia</taxon>
        <taxon>Mytilida</taxon>
        <taxon>Mytiloidea</taxon>
        <taxon>Mytilidae</taxon>
        <taxon>Mytilinae</taxon>
        <taxon>Mytilus</taxon>
    </lineage>
</organism>
<dbReference type="GO" id="GO:0005794">
    <property type="term" value="C:Golgi apparatus"/>
    <property type="evidence" value="ECO:0007669"/>
    <property type="project" value="TreeGrafter"/>
</dbReference>
<feature type="domain" description="Nucleotide-diphospho-sugar transferase" evidence="1">
    <location>
        <begin position="41"/>
        <end position="248"/>
    </location>
</feature>
<reference evidence="2" key="1">
    <citation type="submission" date="2021-03" db="EMBL/GenBank/DDBJ databases">
        <authorList>
            <person name="Bekaert M."/>
        </authorList>
    </citation>
    <scope>NUCLEOTIDE SEQUENCE</scope>
</reference>
<keyword evidence="3" id="KW-1185">Reference proteome</keyword>
<protein>
    <recommendedName>
        <fullName evidence="1">Nucleotide-diphospho-sugar transferase domain-containing protein</fullName>
    </recommendedName>
</protein>
<proteinExistence type="predicted"/>
<dbReference type="PANTHER" id="PTHR47032:SF1">
    <property type="entry name" value="UDP-D-XYLOSE:L-FUCOSE ALPHA-1,3-D-XYLOSYLTRANSFERASE-RELATED"/>
    <property type="match status" value="1"/>
</dbReference>
<comment type="caution">
    <text evidence="2">The sequence shown here is derived from an EMBL/GenBank/DDBJ whole genome shotgun (WGS) entry which is preliminary data.</text>
</comment>
<name>A0A8S3RB53_MYTED</name>
<dbReference type="InterPro" id="IPR052636">
    <property type="entry name" value="UDP-D-xylose:L-fucose_XylT"/>
</dbReference>
<evidence type="ECO:0000313" key="3">
    <source>
        <dbReference type="Proteomes" id="UP000683360"/>
    </source>
</evidence>
<gene>
    <name evidence="2" type="ORF">MEDL_20171</name>
</gene>